<name>T1GF02_MEGSC</name>
<organism evidence="2 3">
    <name type="scientific">Megaselia scalaris</name>
    <name type="common">Humpbacked fly</name>
    <name type="synonym">Phora scalaris</name>
    <dbReference type="NCBI Taxonomy" id="36166"/>
    <lineage>
        <taxon>Eukaryota</taxon>
        <taxon>Metazoa</taxon>
        <taxon>Ecdysozoa</taxon>
        <taxon>Arthropoda</taxon>
        <taxon>Hexapoda</taxon>
        <taxon>Insecta</taxon>
        <taxon>Pterygota</taxon>
        <taxon>Neoptera</taxon>
        <taxon>Endopterygota</taxon>
        <taxon>Diptera</taxon>
        <taxon>Brachycera</taxon>
        <taxon>Muscomorpha</taxon>
        <taxon>Platypezoidea</taxon>
        <taxon>Phoridae</taxon>
        <taxon>Megaseliini</taxon>
        <taxon>Megaselia</taxon>
    </lineage>
</organism>
<feature type="signal peptide" evidence="1">
    <location>
        <begin position="1"/>
        <end position="18"/>
    </location>
</feature>
<dbReference type="Proteomes" id="UP000015102">
    <property type="component" value="Unassembled WGS sequence"/>
</dbReference>
<evidence type="ECO:0000256" key="1">
    <source>
        <dbReference type="SAM" id="SignalP"/>
    </source>
</evidence>
<reference evidence="2" key="2">
    <citation type="submission" date="2015-06" db="UniProtKB">
        <authorList>
            <consortium name="EnsemblMetazoa"/>
        </authorList>
    </citation>
    <scope>IDENTIFICATION</scope>
</reference>
<keyword evidence="3" id="KW-1185">Reference proteome</keyword>
<dbReference type="EMBL" id="CAQQ02187910">
    <property type="status" value="NOT_ANNOTATED_CDS"/>
    <property type="molecule type" value="Genomic_DNA"/>
</dbReference>
<dbReference type="EnsemblMetazoa" id="MESCA001930-RA">
    <property type="protein sequence ID" value="MESCA001930-PA"/>
    <property type="gene ID" value="MESCA001930"/>
</dbReference>
<evidence type="ECO:0000313" key="3">
    <source>
        <dbReference type="Proteomes" id="UP000015102"/>
    </source>
</evidence>
<accession>T1GF02</accession>
<sequence length="149" mass="17539">MWKLITLVFFTYLQLSNCYNKWISLRDYSQCEKESIIGPGSKYLSTYMRFQEFLPINSLVYGNDSQETRIKFYFQGRSHFGVAFLSQPKEPQSTEPIIYFEISCTNNFGWSYISLNSGETVRCDSRAFSNPMHSIYYTELEIVIDKQCE</sequence>
<evidence type="ECO:0000313" key="2">
    <source>
        <dbReference type="EnsemblMetazoa" id="MESCA001930-PA"/>
    </source>
</evidence>
<dbReference type="HOGENOM" id="CLU_1751818_0_0_1"/>
<proteinExistence type="predicted"/>
<protein>
    <submittedName>
        <fullName evidence="2">Uncharacterized protein</fullName>
    </submittedName>
</protein>
<feature type="chain" id="PRO_5004576871" evidence="1">
    <location>
        <begin position="19"/>
        <end position="149"/>
    </location>
</feature>
<reference evidence="3" key="1">
    <citation type="submission" date="2013-02" db="EMBL/GenBank/DDBJ databases">
        <authorList>
            <person name="Hughes D."/>
        </authorList>
    </citation>
    <scope>NUCLEOTIDE SEQUENCE</scope>
    <source>
        <strain>Durham</strain>
        <strain evidence="3">NC isolate 2 -- Noor lab</strain>
    </source>
</reference>
<dbReference type="AlphaFoldDB" id="T1GF02"/>
<keyword evidence="1" id="KW-0732">Signal</keyword>